<dbReference type="Proteomes" id="UP000282087">
    <property type="component" value="Unassembled WGS sequence"/>
</dbReference>
<evidence type="ECO:0000256" key="1">
    <source>
        <dbReference type="SAM" id="SignalP"/>
    </source>
</evidence>
<sequence length="221" mass="24468">MRMRTFLVLVLVTVCSSCVNFANAKTESGIIAADLTAKLKNTFGARFAEVKEEDSVLTKVAQVHEKMDNAASTHVVELKRPDELVQQMIEMDAKGTWSKEHAEAQLHQYLKNINAVGWMKETPDGLRLRRIAVKAAEVVAAKPSTWSTFNVIVLIQAAVQLRGESVKQRSDDECGRFGGCGRSVAAHRCLSMEFFILCLSSGTPSRTKLFLIELKAKDKVL</sequence>
<feature type="signal peptide" evidence="1">
    <location>
        <begin position="1"/>
        <end position="24"/>
    </location>
</feature>
<evidence type="ECO:0008006" key="4">
    <source>
        <dbReference type="Google" id="ProtNLM"/>
    </source>
</evidence>
<gene>
    <name evidence="2" type="ORF">DD238_000972</name>
</gene>
<organism evidence="2 3">
    <name type="scientific">Peronospora effusa</name>
    <dbReference type="NCBI Taxonomy" id="542832"/>
    <lineage>
        <taxon>Eukaryota</taxon>
        <taxon>Sar</taxon>
        <taxon>Stramenopiles</taxon>
        <taxon>Oomycota</taxon>
        <taxon>Peronosporomycetes</taxon>
        <taxon>Peronosporales</taxon>
        <taxon>Peronosporaceae</taxon>
        <taxon>Peronospora</taxon>
    </lineage>
</organism>
<protein>
    <recommendedName>
        <fullName evidence="4">RxLR effector protein</fullName>
    </recommendedName>
</protein>
<dbReference type="AlphaFoldDB" id="A0A3M6VTQ7"/>
<accession>A0A3M6VTQ7</accession>
<reference evidence="2 3" key="1">
    <citation type="submission" date="2018-06" db="EMBL/GenBank/DDBJ databases">
        <title>Comparative genomics of downy mildews reveals potential adaptations to biotrophy.</title>
        <authorList>
            <person name="Fletcher K."/>
            <person name="Klosterman S.J."/>
            <person name="Derevnina L."/>
            <person name="Martin F."/>
            <person name="Koike S."/>
            <person name="Reyes Chin-Wo S."/>
            <person name="Mou B."/>
            <person name="Michelmore R."/>
        </authorList>
    </citation>
    <scope>NUCLEOTIDE SEQUENCE [LARGE SCALE GENOMIC DNA]</scope>
    <source>
        <strain evidence="2 3">R14</strain>
    </source>
</reference>
<evidence type="ECO:0000313" key="3">
    <source>
        <dbReference type="Proteomes" id="UP000282087"/>
    </source>
</evidence>
<keyword evidence="3" id="KW-1185">Reference proteome</keyword>
<proteinExistence type="predicted"/>
<dbReference type="VEuPathDB" id="FungiDB:DD237_007708"/>
<comment type="caution">
    <text evidence="2">The sequence shown here is derived from an EMBL/GenBank/DDBJ whole genome shotgun (WGS) entry which is preliminary data.</text>
</comment>
<dbReference type="EMBL" id="QLLG01000005">
    <property type="protein sequence ID" value="RMX70188.1"/>
    <property type="molecule type" value="Genomic_DNA"/>
</dbReference>
<evidence type="ECO:0000313" key="2">
    <source>
        <dbReference type="EMBL" id="RMX70188.1"/>
    </source>
</evidence>
<name>A0A3M6VTQ7_9STRA</name>
<keyword evidence="1" id="KW-0732">Signal</keyword>
<feature type="chain" id="PRO_5018093432" description="RxLR effector protein" evidence="1">
    <location>
        <begin position="25"/>
        <end position="221"/>
    </location>
</feature>